<comment type="caution">
    <text evidence="4">The sequence shown here is derived from an EMBL/GenBank/DDBJ whole genome shotgun (WGS) entry which is preliminary data.</text>
</comment>
<dbReference type="InterPro" id="IPR050697">
    <property type="entry name" value="Adenylyl/Guanylyl_Cyclase_3/4"/>
</dbReference>
<feature type="domain" description="Guanylate cyclase" evidence="3">
    <location>
        <begin position="438"/>
        <end position="570"/>
    </location>
</feature>
<dbReference type="Pfam" id="PF00211">
    <property type="entry name" value="Guanylate_cyc"/>
    <property type="match status" value="1"/>
</dbReference>
<evidence type="ECO:0000256" key="1">
    <source>
        <dbReference type="ARBA" id="ARBA00005381"/>
    </source>
</evidence>
<dbReference type="GO" id="GO:0004016">
    <property type="term" value="F:adenylate cyclase activity"/>
    <property type="evidence" value="ECO:0007669"/>
    <property type="project" value="UniProtKB-ARBA"/>
</dbReference>
<gene>
    <name evidence="4" type="ORF">BC008_22430</name>
</gene>
<feature type="transmembrane region" description="Helical" evidence="2">
    <location>
        <begin position="12"/>
        <end position="35"/>
    </location>
</feature>
<dbReference type="PANTHER" id="PTHR43081:SF1">
    <property type="entry name" value="ADENYLATE CYCLASE, TERMINAL-DIFFERENTIATION SPECIFIC"/>
    <property type="match status" value="1"/>
</dbReference>
<evidence type="ECO:0000313" key="5">
    <source>
        <dbReference type="Proteomes" id="UP000053372"/>
    </source>
</evidence>
<dbReference type="Proteomes" id="UP000053372">
    <property type="component" value="Unassembled WGS sequence"/>
</dbReference>
<keyword evidence="2" id="KW-0472">Membrane</keyword>
<dbReference type="EMBL" id="LMTZ01000104">
    <property type="protein sequence ID" value="KST65739.1"/>
    <property type="molecule type" value="Genomic_DNA"/>
</dbReference>
<dbReference type="InterPro" id="IPR007890">
    <property type="entry name" value="CHASE2"/>
</dbReference>
<reference evidence="4 5" key="1">
    <citation type="journal article" date="2015" name="Genome Announc.">
        <title>Draft Genome of the Euendolithic (true boring) Cyanobacterium Mastigocoleus testarum strain BC008.</title>
        <authorList>
            <person name="Guida B.S."/>
            <person name="Garcia-Pichel F."/>
        </authorList>
    </citation>
    <scope>NUCLEOTIDE SEQUENCE [LARGE SCALE GENOMIC DNA]</scope>
    <source>
        <strain evidence="4 5">BC008</strain>
    </source>
</reference>
<dbReference type="GO" id="GO:0035556">
    <property type="term" value="P:intracellular signal transduction"/>
    <property type="evidence" value="ECO:0007669"/>
    <property type="project" value="InterPro"/>
</dbReference>
<evidence type="ECO:0000256" key="2">
    <source>
        <dbReference type="SAM" id="Phobius"/>
    </source>
</evidence>
<dbReference type="RefSeq" id="WP_027846786.1">
    <property type="nucleotide sequence ID" value="NZ_LMTZ01000104.1"/>
</dbReference>
<proteinExistence type="inferred from homology"/>
<protein>
    <submittedName>
        <fullName evidence="4">Adenylate cyclase</fullName>
    </submittedName>
</protein>
<organism evidence="4 5">
    <name type="scientific">Mastigocoleus testarum BC008</name>
    <dbReference type="NCBI Taxonomy" id="371196"/>
    <lineage>
        <taxon>Bacteria</taxon>
        <taxon>Bacillati</taxon>
        <taxon>Cyanobacteriota</taxon>
        <taxon>Cyanophyceae</taxon>
        <taxon>Nostocales</taxon>
        <taxon>Hapalosiphonaceae</taxon>
        <taxon>Mastigocoleus</taxon>
    </lineage>
</organism>
<dbReference type="CDD" id="cd07302">
    <property type="entry name" value="CHD"/>
    <property type="match status" value="1"/>
</dbReference>
<evidence type="ECO:0000259" key="3">
    <source>
        <dbReference type="PROSITE" id="PS50125"/>
    </source>
</evidence>
<dbReference type="GO" id="GO:0009190">
    <property type="term" value="P:cyclic nucleotide biosynthetic process"/>
    <property type="evidence" value="ECO:0007669"/>
    <property type="project" value="InterPro"/>
</dbReference>
<keyword evidence="5" id="KW-1185">Reference proteome</keyword>
<dbReference type="AlphaFoldDB" id="A0A0V7ZMQ5"/>
<feature type="transmembrane region" description="Helical" evidence="2">
    <location>
        <begin position="356"/>
        <end position="374"/>
    </location>
</feature>
<comment type="similarity">
    <text evidence="1">Belongs to the adenylyl cyclase class-3 family.</text>
</comment>
<sequence length="744" mass="83059">MWSLLKSKIWLWRNVLITTPTVTFIIMAIRFSGFLQILELAALDRLFMLRPPESRDERIVIVQIDEEAVRKLGHPIPDGVLAKILENLKQYQPRAIGLDIYRDLPVGEGNKSLVKVFESTPNLIGVQKVVASIDGSGVNPPPALKKRDQVGANDFPIDRDGKIRRNLFYLADKNGNNVFSFSFKLAYLYLNDIGVEVGQTEDFLIKVGKVIFPPFEGNDGGYVNTPDQGYQVLINYRGDIDKFHRISLIDVLENRISEDSIRGRIVIIGSTASSLNDLFYTPYRNSVFSSPKRMGGVTIHANTVSQILSAELDNRPLIKTWNQVLEWLWVYVWSLVGATLIWLLRSSKRKTTPPSSIALAGFCLFAISYFSFIYGWWIPFVPPILGLLASAVGVTAYLAQSAGKIRQTFGRYLNDEVVANLLESPEGLKLGGQRRNITIFTSDLRGFTATSERLPAEEVIKIINLYLGYMADIITEYQGTIDEFMGDGILVLFGAPTAREDDATRAIACAVAMQQAMEPVNQKMEEMGLPKLEMGIGINTGEVVVGNIGSEKRTKYGIVGKQVNLTYRIESYTIGGQIFISESTLKQAEPIVKIIGEREVKPKGVQKPITIYEVGGIAGNYNLYLKKEEEIFSPLAKAIPFEYSVLDGKDISKTLQTGELIQISENAALVAIKPDEAIFIPTALTNMKINLLIPINNIEKSGDIYAKVLEKPAEKNSFYIHFTNKPPEVSKYFDSIYKSIKNHK</sequence>
<keyword evidence="2" id="KW-1133">Transmembrane helix</keyword>
<dbReference type="SUPFAM" id="SSF55073">
    <property type="entry name" value="Nucleotide cyclase"/>
    <property type="match status" value="1"/>
</dbReference>
<accession>A0A0V7ZMQ5</accession>
<dbReference type="PROSITE" id="PS50125">
    <property type="entry name" value="GUANYLATE_CYCLASE_2"/>
    <property type="match status" value="1"/>
</dbReference>
<dbReference type="InterPro" id="IPR029787">
    <property type="entry name" value="Nucleotide_cyclase"/>
</dbReference>
<dbReference type="PANTHER" id="PTHR43081">
    <property type="entry name" value="ADENYLATE CYCLASE, TERMINAL-DIFFERENTIATION SPECIFIC-RELATED"/>
    <property type="match status" value="1"/>
</dbReference>
<evidence type="ECO:0000313" key="4">
    <source>
        <dbReference type="EMBL" id="KST65739.1"/>
    </source>
</evidence>
<dbReference type="SMART" id="SM01080">
    <property type="entry name" value="CHASE2"/>
    <property type="match status" value="1"/>
</dbReference>
<dbReference type="Gene3D" id="3.30.70.1230">
    <property type="entry name" value="Nucleotide cyclase"/>
    <property type="match status" value="1"/>
</dbReference>
<name>A0A0V7ZMQ5_9CYAN</name>
<dbReference type="InterPro" id="IPR001054">
    <property type="entry name" value="A/G_cyclase"/>
</dbReference>
<dbReference type="Pfam" id="PF05226">
    <property type="entry name" value="CHASE2"/>
    <property type="match status" value="1"/>
</dbReference>
<keyword evidence="2" id="KW-0812">Transmembrane</keyword>
<feature type="transmembrane region" description="Helical" evidence="2">
    <location>
        <begin position="327"/>
        <end position="344"/>
    </location>
</feature>
<dbReference type="SMART" id="SM00044">
    <property type="entry name" value="CYCc"/>
    <property type="match status" value="1"/>
</dbReference>
<dbReference type="OrthoDB" id="337251at2"/>